<organism evidence="2">
    <name type="scientific">Brassica napus</name>
    <name type="common">Rape</name>
    <dbReference type="NCBI Taxonomy" id="3708"/>
    <lineage>
        <taxon>Eukaryota</taxon>
        <taxon>Viridiplantae</taxon>
        <taxon>Streptophyta</taxon>
        <taxon>Embryophyta</taxon>
        <taxon>Tracheophyta</taxon>
        <taxon>Spermatophyta</taxon>
        <taxon>Magnoliopsida</taxon>
        <taxon>eudicotyledons</taxon>
        <taxon>Gunneridae</taxon>
        <taxon>Pentapetalae</taxon>
        <taxon>rosids</taxon>
        <taxon>malvids</taxon>
        <taxon>Brassicales</taxon>
        <taxon>Brassicaceae</taxon>
        <taxon>Brassiceae</taxon>
        <taxon>Brassica</taxon>
    </lineage>
</organism>
<dbReference type="SUPFAM" id="SSF50249">
    <property type="entry name" value="Nucleic acid-binding proteins"/>
    <property type="match status" value="1"/>
</dbReference>
<dbReference type="Gene3D" id="2.40.50.140">
    <property type="entry name" value="Nucleic acid-binding proteins"/>
    <property type="match status" value="1"/>
</dbReference>
<reference evidence="2" key="1">
    <citation type="submission" date="2021-01" db="EMBL/GenBank/DDBJ databases">
        <authorList>
            <consortium name="Genoscope - CEA"/>
            <person name="William W."/>
        </authorList>
    </citation>
    <scope>NUCLEOTIDE SEQUENCE</scope>
</reference>
<dbReference type="AlphaFoldDB" id="A0A816Q2H4"/>
<gene>
    <name evidence="2" type="ORF">DARMORV10_C06P11820.1</name>
</gene>
<evidence type="ECO:0000256" key="1">
    <source>
        <dbReference type="SAM" id="MobiDB-lite"/>
    </source>
</evidence>
<dbReference type="PANTHER" id="PTHR47165:SF4">
    <property type="entry name" value="OS03G0429900 PROTEIN"/>
    <property type="match status" value="1"/>
</dbReference>
<feature type="compositionally biased region" description="Acidic residues" evidence="1">
    <location>
        <begin position="484"/>
        <end position="493"/>
    </location>
</feature>
<evidence type="ECO:0000313" key="2">
    <source>
        <dbReference type="EMBL" id="CAF2056456.1"/>
    </source>
</evidence>
<accession>A0A816Q2H4</accession>
<name>A0A816Q2H4_BRANA</name>
<dbReference type="InterPro" id="IPR012340">
    <property type="entry name" value="NA-bd_OB-fold"/>
</dbReference>
<dbReference type="Proteomes" id="UP001295469">
    <property type="component" value="Chromosome C06"/>
</dbReference>
<feature type="region of interest" description="Disordered" evidence="1">
    <location>
        <begin position="484"/>
        <end position="531"/>
    </location>
</feature>
<dbReference type="EMBL" id="HG994370">
    <property type="protein sequence ID" value="CAF2056456.1"/>
    <property type="molecule type" value="Genomic_DNA"/>
</dbReference>
<protein>
    <submittedName>
        <fullName evidence="2">(rape) hypothetical protein</fullName>
    </submittedName>
</protein>
<proteinExistence type="predicted"/>
<sequence length="531" mass="58289">MLPFGQSVFLTCLRKQGTLPSVQCHPHMCFMDYDVQPTIDYFNWLVLGSNPEIEKLVNAEEEGLSNAYPQFDVQRASDFLFPLDHKYLAKISIYDKNYQAVFVLLGNASHELTGKHSSEMTASYRTLKSWSKCQNTTSQVIKTQTITLMKIVSAVVLPPLTTPPELPLAAKSKMALPSASDVGVYIAEEGNKSTSNNVTLTLIYRSRETKKVISPLPATATSPPPVTATDADAVYDSSHHFKRPGDETVTLSLFDSQAVSFHKQLGELCGDPKVIVATNINPKLIGGRLFLNATSGTHVYFDKETNAGEVLFYQLVARDTGLPSAAPLLRGYAKVEPLKIAELNNFIVTAPTQEIDFLCAGRVARVDADKGWCYVACSKCSRKLQRTVSAFTCVRCANPHAIEALRCPSLCCCVEMAIADDTAEGIFVWFDGVMTKLHNLRASEAGQMLVRVTAYNFTEHHKTFTITHIVDEIDRVPLLDVADDWDDGDDDDDKPAAKPLPVEVQSGGVSGNAHKKTVDSTSNVFKKARVA</sequence>
<dbReference type="PANTHER" id="PTHR47165">
    <property type="entry name" value="OS03G0429900 PROTEIN"/>
    <property type="match status" value="1"/>
</dbReference>